<gene>
    <name evidence="2" type="ORF">CVT24_013072</name>
</gene>
<sequence length="172" mass="18326">MPADRSNHSTHHDPNPYPNATHQSRRVSAASGVSVINKAPVDGLSNVAQDTWSQLPNGATDLDVVPTSFDPIHEVQSTDSNINVDHQIPLSRHVPPVQPHTFQNSSPDMNSGQLQVAPTVSLGLQPNWNGARGATRAPKILITNSSFSTTIAGGPPINSQALRTLYDHIAPA</sequence>
<dbReference type="Proteomes" id="UP000284842">
    <property type="component" value="Unassembled WGS sequence"/>
</dbReference>
<name>A0A409WA99_9AGAR</name>
<reference evidence="2 3" key="1">
    <citation type="journal article" date="2018" name="Evol. Lett.">
        <title>Horizontal gene cluster transfer increased hallucinogenic mushroom diversity.</title>
        <authorList>
            <person name="Reynolds H.T."/>
            <person name="Vijayakumar V."/>
            <person name="Gluck-Thaler E."/>
            <person name="Korotkin H.B."/>
            <person name="Matheny P.B."/>
            <person name="Slot J.C."/>
        </authorList>
    </citation>
    <scope>NUCLEOTIDE SEQUENCE [LARGE SCALE GENOMIC DNA]</scope>
    <source>
        <strain evidence="2 3">2629</strain>
    </source>
</reference>
<organism evidence="2 3">
    <name type="scientific">Panaeolus cyanescens</name>
    <dbReference type="NCBI Taxonomy" id="181874"/>
    <lineage>
        <taxon>Eukaryota</taxon>
        <taxon>Fungi</taxon>
        <taxon>Dikarya</taxon>
        <taxon>Basidiomycota</taxon>
        <taxon>Agaricomycotina</taxon>
        <taxon>Agaricomycetes</taxon>
        <taxon>Agaricomycetidae</taxon>
        <taxon>Agaricales</taxon>
        <taxon>Agaricineae</taxon>
        <taxon>Galeropsidaceae</taxon>
        <taxon>Panaeolus</taxon>
    </lineage>
</organism>
<evidence type="ECO:0000313" key="3">
    <source>
        <dbReference type="Proteomes" id="UP000284842"/>
    </source>
</evidence>
<feature type="compositionally biased region" description="Basic and acidic residues" evidence="1">
    <location>
        <begin position="1"/>
        <end position="14"/>
    </location>
</feature>
<comment type="caution">
    <text evidence="2">The sequence shown here is derived from an EMBL/GenBank/DDBJ whole genome shotgun (WGS) entry which is preliminary data.</text>
</comment>
<keyword evidence="3" id="KW-1185">Reference proteome</keyword>
<accession>A0A409WA99</accession>
<evidence type="ECO:0000313" key="2">
    <source>
        <dbReference type="EMBL" id="PPQ75428.1"/>
    </source>
</evidence>
<dbReference type="EMBL" id="NHTK01005673">
    <property type="protein sequence ID" value="PPQ75428.1"/>
    <property type="molecule type" value="Genomic_DNA"/>
</dbReference>
<protein>
    <submittedName>
        <fullName evidence="2">Uncharacterized protein</fullName>
    </submittedName>
</protein>
<dbReference type="InParanoid" id="A0A409WA99"/>
<dbReference type="AlphaFoldDB" id="A0A409WA99"/>
<proteinExistence type="predicted"/>
<feature type="region of interest" description="Disordered" evidence="1">
    <location>
        <begin position="1"/>
        <end position="31"/>
    </location>
</feature>
<evidence type="ECO:0000256" key="1">
    <source>
        <dbReference type="SAM" id="MobiDB-lite"/>
    </source>
</evidence>